<gene>
    <name evidence="9" type="ORF">TDIB3V08_LOCUS7963</name>
</gene>
<keyword evidence="6" id="KW-0527">Neuropeptide</keyword>
<evidence type="ECO:0000256" key="2">
    <source>
        <dbReference type="ARBA" id="ARBA00007338"/>
    </source>
</evidence>
<dbReference type="AlphaFoldDB" id="A0A7R8VNG9"/>
<dbReference type="InterPro" id="IPR001484">
    <property type="entry name" value="Pyrokinin_CS"/>
</dbReference>
<feature type="signal peptide" evidence="8">
    <location>
        <begin position="1"/>
        <end position="22"/>
    </location>
</feature>
<evidence type="ECO:0000256" key="5">
    <source>
        <dbReference type="ARBA" id="ARBA00022815"/>
    </source>
</evidence>
<evidence type="ECO:0000256" key="8">
    <source>
        <dbReference type="SAM" id="SignalP"/>
    </source>
</evidence>
<keyword evidence="4" id="KW-0964">Secreted</keyword>
<evidence type="ECO:0000256" key="7">
    <source>
        <dbReference type="SAM" id="MobiDB-lite"/>
    </source>
</evidence>
<feature type="compositionally biased region" description="Acidic residues" evidence="7">
    <location>
        <begin position="171"/>
        <end position="187"/>
    </location>
</feature>
<proteinExistence type="inferred from homology"/>
<comment type="similarity">
    <text evidence="3">Belongs to the pyrokinin family.</text>
</comment>
<evidence type="ECO:0000256" key="6">
    <source>
        <dbReference type="ARBA" id="ARBA00023320"/>
    </source>
</evidence>
<dbReference type="PROSITE" id="PS00539">
    <property type="entry name" value="PYROKININ"/>
    <property type="match status" value="1"/>
</dbReference>
<feature type="chain" id="PRO_5031269412" evidence="8">
    <location>
        <begin position="23"/>
        <end position="212"/>
    </location>
</feature>
<dbReference type="Pfam" id="PF08259">
    <property type="entry name" value="Periviscerokin"/>
    <property type="match status" value="2"/>
</dbReference>
<evidence type="ECO:0000256" key="4">
    <source>
        <dbReference type="ARBA" id="ARBA00022525"/>
    </source>
</evidence>
<feature type="compositionally biased region" description="Basic and acidic residues" evidence="7">
    <location>
        <begin position="188"/>
        <end position="197"/>
    </location>
</feature>
<protein>
    <submittedName>
        <fullName evidence="9">Uncharacterized protein</fullName>
    </submittedName>
</protein>
<dbReference type="GO" id="GO:0005184">
    <property type="term" value="F:neuropeptide hormone activity"/>
    <property type="evidence" value="ECO:0007669"/>
    <property type="project" value="InterPro"/>
</dbReference>
<comment type="subcellular location">
    <subcellularLocation>
        <location evidence="1">Secreted</location>
    </subcellularLocation>
</comment>
<feature type="region of interest" description="Disordered" evidence="7">
    <location>
        <begin position="110"/>
        <end position="133"/>
    </location>
</feature>
<feature type="compositionally biased region" description="Basic and acidic residues" evidence="7">
    <location>
        <begin position="161"/>
        <end position="170"/>
    </location>
</feature>
<evidence type="ECO:0000256" key="1">
    <source>
        <dbReference type="ARBA" id="ARBA00004613"/>
    </source>
</evidence>
<dbReference type="InterPro" id="IPR013231">
    <property type="entry name" value="Periviscerokinin"/>
</dbReference>
<keyword evidence="8" id="KW-0732">Signal</keyword>
<name>A0A7R8VNG9_TIMDO</name>
<feature type="region of interest" description="Disordered" evidence="7">
    <location>
        <begin position="161"/>
        <end position="212"/>
    </location>
</feature>
<keyword evidence="5" id="KW-0027">Amidation</keyword>
<reference evidence="9" key="1">
    <citation type="submission" date="2020-11" db="EMBL/GenBank/DDBJ databases">
        <authorList>
            <person name="Tran Van P."/>
        </authorList>
    </citation>
    <scope>NUCLEOTIDE SEQUENCE</scope>
</reference>
<evidence type="ECO:0000313" key="9">
    <source>
        <dbReference type="EMBL" id="CAD7201769.1"/>
    </source>
</evidence>
<sequence>MNRFMSYHAVVCFVLLSVTARGGNVELNTTSALANYATEAGEESNGNIGLKSKRSPAGLIPFPRVGRSGPGLSWSLESPELQEVKRQGLIPFPRVGRGGGYILFSPSVRSGTGMDKRDSSGDKGGMWFGPRLGRRDKRNVDLADAPWALVALRDIPNFRRHEGYSPRLDQDPNEDDESLIDEDVEEETGSRRSESGRRSRSTPLRHQAPSSS</sequence>
<comment type="similarity">
    <text evidence="2">Belongs to the periviscerokinin family.</text>
</comment>
<dbReference type="GO" id="GO:0005576">
    <property type="term" value="C:extracellular region"/>
    <property type="evidence" value="ECO:0007669"/>
    <property type="project" value="UniProtKB-SubCell"/>
</dbReference>
<dbReference type="EMBL" id="OA568678">
    <property type="protein sequence ID" value="CAD7201769.1"/>
    <property type="molecule type" value="Genomic_DNA"/>
</dbReference>
<organism evidence="9">
    <name type="scientific">Timema douglasi</name>
    <name type="common">Walking stick</name>
    <dbReference type="NCBI Taxonomy" id="61478"/>
    <lineage>
        <taxon>Eukaryota</taxon>
        <taxon>Metazoa</taxon>
        <taxon>Ecdysozoa</taxon>
        <taxon>Arthropoda</taxon>
        <taxon>Hexapoda</taxon>
        <taxon>Insecta</taxon>
        <taxon>Pterygota</taxon>
        <taxon>Neoptera</taxon>
        <taxon>Polyneoptera</taxon>
        <taxon>Phasmatodea</taxon>
        <taxon>Timematodea</taxon>
        <taxon>Timematoidea</taxon>
        <taxon>Timematidae</taxon>
        <taxon>Timema</taxon>
    </lineage>
</organism>
<dbReference type="GO" id="GO:0007218">
    <property type="term" value="P:neuropeptide signaling pathway"/>
    <property type="evidence" value="ECO:0007669"/>
    <property type="project" value="UniProtKB-KW"/>
</dbReference>
<evidence type="ECO:0000256" key="3">
    <source>
        <dbReference type="ARBA" id="ARBA00007714"/>
    </source>
</evidence>
<accession>A0A7R8VNG9</accession>